<evidence type="ECO:0000313" key="6">
    <source>
        <dbReference type="Proteomes" id="UP000027746"/>
    </source>
</evidence>
<dbReference type="RefSeq" id="WP_037922609.1">
    <property type="nucleotide sequence ID" value="NZ_CP054599.1"/>
</dbReference>
<dbReference type="Pfam" id="PF01494">
    <property type="entry name" value="FAD_binding_3"/>
    <property type="match status" value="1"/>
</dbReference>
<keyword evidence="2" id="KW-0285">Flavoprotein</keyword>
<dbReference type="InterPro" id="IPR050641">
    <property type="entry name" value="RIFMO-like"/>
</dbReference>
<dbReference type="InterPro" id="IPR036188">
    <property type="entry name" value="FAD/NAD-bd_sf"/>
</dbReference>
<dbReference type="SUPFAM" id="SSF51905">
    <property type="entry name" value="FAD/NAD(P)-binding domain"/>
    <property type="match status" value="1"/>
</dbReference>
<dbReference type="Gene3D" id="3.50.50.60">
    <property type="entry name" value="FAD/NAD(P)-binding domain"/>
    <property type="match status" value="1"/>
</dbReference>
<dbReference type="GO" id="GO:0071949">
    <property type="term" value="F:FAD binding"/>
    <property type="evidence" value="ECO:0007669"/>
    <property type="project" value="InterPro"/>
</dbReference>
<dbReference type="Proteomes" id="UP000027746">
    <property type="component" value="Unassembled WGS sequence"/>
</dbReference>
<sequence length="504" mass="54521">MQKTDVLIVGAGPTGLVLALWLQAQGITVRIIDKTSAPGTTSRAMVVHARTLELYRQMGMADAVAAAGHPSRVVNMWARGKRRAQIDMRDFGGDITPYPYLLIYPQDHHEAFLCDQLAARGLSIERNTELLDAKDEGDHVTAKLRGPDGKTQTCTARFMVGADGAASTVRKGLGGKFKGGTYRSLLYVADVEVAQDMFNGNVHLSFEETDFLLVFPYGTEGKMRLVGSIRPERVARSVDLNFEDVGRESLHALGIQVTHLNWFSTYKSHHRMTDRFRHGNIFLAGDAAHIHSPAGGQGMNTGIGDAINLAWKLAAAVNGRGNDALLESYHAERAAFARTLIKTTDQAFNLASRKGSVFGFMRTYVVPNVAKLAFGLASARAAMFRAISQVAITYADGPLGAGKAGEVSGGDRLPFVQLDKGDNFGPLADIIWQVHVYGQPTDALHTWCSDRDIPLHVFGWNAACEAAGLEQGAAYLLRPDTYVGCAAPQGDTQLLETYMAGLGL</sequence>
<evidence type="ECO:0000256" key="1">
    <source>
        <dbReference type="ARBA" id="ARBA00001974"/>
    </source>
</evidence>
<gene>
    <name evidence="5" type="ORF">SUH3_09670</name>
</gene>
<feature type="domain" description="FAD-binding" evidence="4">
    <location>
        <begin position="3"/>
        <end position="342"/>
    </location>
</feature>
<accession>A0A073J389</accession>
<keyword evidence="3" id="KW-0274">FAD</keyword>
<comment type="caution">
    <text evidence="5">The sequence shown here is derived from an EMBL/GenBank/DDBJ whole genome shotgun (WGS) entry which is preliminary data.</text>
</comment>
<dbReference type="PRINTS" id="PR00420">
    <property type="entry name" value="RNGMNOXGNASE"/>
</dbReference>
<dbReference type="GO" id="GO:0016709">
    <property type="term" value="F:oxidoreductase activity, acting on paired donors, with incorporation or reduction of molecular oxygen, NAD(P)H as one donor, and incorporation of one atom of oxygen"/>
    <property type="evidence" value="ECO:0007669"/>
    <property type="project" value="UniProtKB-ARBA"/>
</dbReference>
<dbReference type="AlphaFoldDB" id="A0A073J389"/>
<dbReference type="GeneID" id="68868116"/>
<evidence type="ECO:0000259" key="4">
    <source>
        <dbReference type="Pfam" id="PF01494"/>
    </source>
</evidence>
<name>A0A073J389_9RHOB</name>
<dbReference type="PANTHER" id="PTHR43004">
    <property type="entry name" value="TRK SYSTEM POTASSIUM UPTAKE PROTEIN"/>
    <property type="match status" value="1"/>
</dbReference>
<dbReference type="OrthoDB" id="9791689at2"/>
<dbReference type="EMBL" id="JAMD01000002">
    <property type="protein sequence ID" value="KEJ97033.1"/>
    <property type="molecule type" value="Genomic_DNA"/>
</dbReference>
<protein>
    <submittedName>
        <fullName evidence="5">FAD-dependent oxidoreductase</fullName>
    </submittedName>
</protein>
<keyword evidence="6" id="KW-1185">Reference proteome</keyword>
<dbReference type="PANTHER" id="PTHR43004:SF19">
    <property type="entry name" value="BINDING MONOOXYGENASE, PUTATIVE (JCVI)-RELATED"/>
    <property type="match status" value="1"/>
</dbReference>
<evidence type="ECO:0000313" key="5">
    <source>
        <dbReference type="EMBL" id="KEJ97033.1"/>
    </source>
</evidence>
<organism evidence="5 6">
    <name type="scientific">Pseudosulfitobacter pseudonitzschiae</name>
    <dbReference type="NCBI Taxonomy" id="1402135"/>
    <lineage>
        <taxon>Bacteria</taxon>
        <taxon>Pseudomonadati</taxon>
        <taxon>Pseudomonadota</taxon>
        <taxon>Alphaproteobacteria</taxon>
        <taxon>Rhodobacterales</taxon>
        <taxon>Roseobacteraceae</taxon>
        <taxon>Pseudosulfitobacter</taxon>
    </lineage>
</organism>
<proteinExistence type="predicted"/>
<evidence type="ECO:0000256" key="3">
    <source>
        <dbReference type="ARBA" id="ARBA00022827"/>
    </source>
</evidence>
<dbReference type="Gene3D" id="3.30.70.2450">
    <property type="match status" value="1"/>
</dbReference>
<comment type="cofactor">
    <cofactor evidence="1">
        <name>FAD</name>
        <dbReference type="ChEBI" id="CHEBI:57692"/>
    </cofactor>
</comment>
<dbReference type="InterPro" id="IPR002938">
    <property type="entry name" value="FAD-bd"/>
</dbReference>
<evidence type="ECO:0000256" key="2">
    <source>
        <dbReference type="ARBA" id="ARBA00022630"/>
    </source>
</evidence>
<reference evidence="5 6" key="1">
    <citation type="submission" date="2014-01" db="EMBL/GenBank/DDBJ databases">
        <title>Sulfitobacter sp. H3 (MCCC 1A00686) Genome Sequencing.</title>
        <authorList>
            <person name="Lai Q."/>
            <person name="Hong Z."/>
        </authorList>
    </citation>
    <scope>NUCLEOTIDE SEQUENCE [LARGE SCALE GENOMIC DNA]</scope>
    <source>
        <strain evidence="5 6">H3</strain>
    </source>
</reference>